<evidence type="ECO:0000313" key="3">
    <source>
        <dbReference type="Proteomes" id="UP000002051"/>
    </source>
</evidence>
<organism evidence="1 3">
    <name type="scientific">Medicago truncatula</name>
    <name type="common">Barrel medic</name>
    <name type="synonym">Medicago tribuloides</name>
    <dbReference type="NCBI Taxonomy" id="3880"/>
    <lineage>
        <taxon>Eukaryota</taxon>
        <taxon>Viridiplantae</taxon>
        <taxon>Streptophyta</taxon>
        <taxon>Embryophyta</taxon>
        <taxon>Tracheophyta</taxon>
        <taxon>Spermatophyta</taxon>
        <taxon>Magnoliopsida</taxon>
        <taxon>eudicotyledons</taxon>
        <taxon>Gunneridae</taxon>
        <taxon>Pentapetalae</taxon>
        <taxon>rosids</taxon>
        <taxon>fabids</taxon>
        <taxon>Fabales</taxon>
        <taxon>Fabaceae</taxon>
        <taxon>Papilionoideae</taxon>
        <taxon>50 kb inversion clade</taxon>
        <taxon>NPAAA clade</taxon>
        <taxon>Hologalegina</taxon>
        <taxon>IRL clade</taxon>
        <taxon>Trifolieae</taxon>
        <taxon>Medicago</taxon>
    </lineage>
</organism>
<keyword evidence="3" id="KW-1185">Reference proteome</keyword>
<gene>
    <name evidence="1" type="ordered locus">MTR_6g080150</name>
</gene>
<dbReference type="AlphaFoldDB" id="A0A072UAZ6"/>
<reference evidence="1 3" key="1">
    <citation type="journal article" date="2011" name="Nature">
        <title>The Medicago genome provides insight into the evolution of rhizobial symbioses.</title>
        <authorList>
            <person name="Young N.D."/>
            <person name="Debelle F."/>
            <person name="Oldroyd G.E."/>
            <person name="Geurts R."/>
            <person name="Cannon S.B."/>
            <person name="Udvardi M.K."/>
            <person name="Benedito V.A."/>
            <person name="Mayer K.F."/>
            <person name="Gouzy J."/>
            <person name="Schoof H."/>
            <person name="Van de Peer Y."/>
            <person name="Proost S."/>
            <person name="Cook D.R."/>
            <person name="Meyers B.C."/>
            <person name="Spannagl M."/>
            <person name="Cheung F."/>
            <person name="De Mita S."/>
            <person name="Krishnakumar V."/>
            <person name="Gundlach H."/>
            <person name="Zhou S."/>
            <person name="Mudge J."/>
            <person name="Bharti A.K."/>
            <person name="Murray J.D."/>
            <person name="Naoumkina M.A."/>
            <person name="Rosen B."/>
            <person name="Silverstein K.A."/>
            <person name="Tang H."/>
            <person name="Rombauts S."/>
            <person name="Zhao P.X."/>
            <person name="Zhou P."/>
            <person name="Barbe V."/>
            <person name="Bardou P."/>
            <person name="Bechner M."/>
            <person name="Bellec A."/>
            <person name="Berger A."/>
            <person name="Berges H."/>
            <person name="Bidwell S."/>
            <person name="Bisseling T."/>
            <person name="Choisne N."/>
            <person name="Couloux A."/>
            <person name="Denny R."/>
            <person name="Deshpande S."/>
            <person name="Dai X."/>
            <person name="Doyle J.J."/>
            <person name="Dudez A.M."/>
            <person name="Farmer A.D."/>
            <person name="Fouteau S."/>
            <person name="Franken C."/>
            <person name="Gibelin C."/>
            <person name="Gish J."/>
            <person name="Goldstein S."/>
            <person name="Gonzalez A.J."/>
            <person name="Green P.J."/>
            <person name="Hallab A."/>
            <person name="Hartog M."/>
            <person name="Hua A."/>
            <person name="Humphray S.J."/>
            <person name="Jeong D.H."/>
            <person name="Jing Y."/>
            <person name="Jocker A."/>
            <person name="Kenton S.M."/>
            <person name="Kim D.J."/>
            <person name="Klee K."/>
            <person name="Lai H."/>
            <person name="Lang C."/>
            <person name="Lin S."/>
            <person name="Macmil S.L."/>
            <person name="Magdelenat G."/>
            <person name="Matthews L."/>
            <person name="McCorrison J."/>
            <person name="Monaghan E.L."/>
            <person name="Mun J.H."/>
            <person name="Najar F.Z."/>
            <person name="Nicholson C."/>
            <person name="Noirot C."/>
            <person name="O'Bleness M."/>
            <person name="Paule C.R."/>
            <person name="Poulain J."/>
            <person name="Prion F."/>
            <person name="Qin B."/>
            <person name="Qu C."/>
            <person name="Retzel E.F."/>
            <person name="Riddle C."/>
            <person name="Sallet E."/>
            <person name="Samain S."/>
            <person name="Samson N."/>
            <person name="Sanders I."/>
            <person name="Saurat O."/>
            <person name="Scarpelli C."/>
            <person name="Schiex T."/>
            <person name="Segurens B."/>
            <person name="Severin A.J."/>
            <person name="Sherrier D.J."/>
            <person name="Shi R."/>
            <person name="Sims S."/>
            <person name="Singer S.R."/>
            <person name="Sinharoy S."/>
            <person name="Sterck L."/>
            <person name="Viollet A."/>
            <person name="Wang B.B."/>
            <person name="Wang K."/>
            <person name="Wang M."/>
            <person name="Wang X."/>
            <person name="Warfsmann J."/>
            <person name="Weissenbach J."/>
            <person name="White D.D."/>
            <person name="White J.D."/>
            <person name="Wiley G.B."/>
            <person name="Wincker P."/>
            <person name="Xing Y."/>
            <person name="Yang L."/>
            <person name="Yao Z."/>
            <person name="Ying F."/>
            <person name="Zhai J."/>
            <person name="Zhou L."/>
            <person name="Zuber A."/>
            <person name="Denarie J."/>
            <person name="Dixon R.A."/>
            <person name="May G.D."/>
            <person name="Schwartz D.C."/>
            <person name="Rogers J."/>
            <person name="Quetier F."/>
            <person name="Town C.D."/>
            <person name="Roe B.A."/>
        </authorList>
    </citation>
    <scope>NUCLEOTIDE SEQUENCE [LARGE SCALE GENOMIC DNA]</scope>
    <source>
        <strain evidence="1">A17</strain>
        <strain evidence="2 3">cv. Jemalong A17</strain>
    </source>
</reference>
<dbReference type="EMBL" id="CM001222">
    <property type="protein sequence ID" value="KEH26944.1"/>
    <property type="molecule type" value="Genomic_DNA"/>
</dbReference>
<proteinExistence type="predicted"/>
<dbReference type="Proteomes" id="UP000002051">
    <property type="component" value="Chromosome 6"/>
</dbReference>
<name>A0A072UAZ6_MEDTR</name>
<evidence type="ECO:0000313" key="1">
    <source>
        <dbReference type="EMBL" id="KEH26944.1"/>
    </source>
</evidence>
<dbReference type="HOGENOM" id="CLU_2743856_0_0_1"/>
<evidence type="ECO:0000313" key="2">
    <source>
        <dbReference type="EnsemblPlants" id="KEH26944"/>
    </source>
</evidence>
<sequence length="71" mass="8030">MRGFGSATAKAAYTIEAFSSEPKSTSKLSLLGISPDNIQRDRSLEPRQDTELHCMLKLRKQKELNCSFKLR</sequence>
<reference evidence="2" key="3">
    <citation type="submission" date="2015-04" db="UniProtKB">
        <authorList>
            <consortium name="EnsemblPlants"/>
        </authorList>
    </citation>
    <scope>IDENTIFICATION</scope>
    <source>
        <strain evidence="2">cv. Jemalong A17</strain>
    </source>
</reference>
<reference evidence="1 3" key="2">
    <citation type="journal article" date="2014" name="BMC Genomics">
        <title>An improved genome release (version Mt4.0) for the model legume Medicago truncatula.</title>
        <authorList>
            <person name="Tang H."/>
            <person name="Krishnakumar V."/>
            <person name="Bidwell S."/>
            <person name="Rosen B."/>
            <person name="Chan A."/>
            <person name="Zhou S."/>
            <person name="Gentzbittel L."/>
            <person name="Childs K.L."/>
            <person name="Yandell M."/>
            <person name="Gundlach H."/>
            <person name="Mayer K.F."/>
            <person name="Schwartz D.C."/>
            <person name="Town C.D."/>
        </authorList>
    </citation>
    <scope>GENOME REANNOTATION</scope>
    <source>
        <strain evidence="1">A17</strain>
        <strain evidence="2 3">cv. Jemalong A17</strain>
    </source>
</reference>
<accession>A0A072UAZ6</accession>
<dbReference type="EnsemblPlants" id="KEH26944">
    <property type="protein sequence ID" value="KEH26944"/>
    <property type="gene ID" value="MTR_6g080150"/>
</dbReference>
<protein>
    <submittedName>
        <fullName evidence="1 2">Uncharacterized protein</fullName>
    </submittedName>
</protein>